<dbReference type="Gene3D" id="1.20.140.40">
    <property type="entry name" value="Invertase/pectin methylesterase inhibitor family protein"/>
    <property type="match status" value="1"/>
</dbReference>
<dbReference type="AlphaFoldDB" id="A0AAD8KVW9"/>
<dbReference type="EMBL" id="JAUHHV010000004">
    <property type="protein sequence ID" value="KAK1428121.1"/>
    <property type="molecule type" value="Genomic_DNA"/>
</dbReference>
<keyword evidence="4" id="KW-1185">Reference proteome</keyword>
<feature type="chain" id="PRO_5042096491" description="Pectinesterase inhibitor domain-containing protein" evidence="2">
    <location>
        <begin position="25"/>
        <end position="469"/>
    </location>
</feature>
<name>A0AAD8KVW9_TARER</name>
<reference evidence="3" key="1">
    <citation type="journal article" date="2023" name="bioRxiv">
        <title>Improved chromosome-level genome assembly for marigold (Tagetes erecta).</title>
        <authorList>
            <person name="Jiang F."/>
            <person name="Yuan L."/>
            <person name="Wang S."/>
            <person name="Wang H."/>
            <person name="Xu D."/>
            <person name="Wang A."/>
            <person name="Fan W."/>
        </authorList>
    </citation>
    <scope>NUCLEOTIDE SEQUENCE</scope>
    <source>
        <strain evidence="3">WSJ</strain>
        <tissue evidence="3">Leaf</tissue>
    </source>
</reference>
<organism evidence="3 4">
    <name type="scientific">Tagetes erecta</name>
    <name type="common">African marigold</name>
    <dbReference type="NCBI Taxonomy" id="13708"/>
    <lineage>
        <taxon>Eukaryota</taxon>
        <taxon>Viridiplantae</taxon>
        <taxon>Streptophyta</taxon>
        <taxon>Embryophyta</taxon>
        <taxon>Tracheophyta</taxon>
        <taxon>Spermatophyta</taxon>
        <taxon>Magnoliopsida</taxon>
        <taxon>eudicotyledons</taxon>
        <taxon>Gunneridae</taxon>
        <taxon>Pentapetalae</taxon>
        <taxon>asterids</taxon>
        <taxon>campanulids</taxon>
        <taxon>Asterales</taxon>
        <taxon>Asteraceae</taxon>
        <taxon>Asteroideae</taxon>
        <taxon>Heliantheae alliance</taxon>
        <taxon>Tageteae</taxon>
        <taxon>Tagetes</taxon>
    </lineage>
</organism>
<evidence type="ECO:0000256" key="2">
    <source>
        <dbReference type="SAM" id="SignalP"/>
    </source>
</evidence>
<feature type="region of interest" description="Disordered" evidence="1">
    <location>
        <begin position="201"/>
        <end position="302"/>
    </location>
</feature>
<evidence type="ECO:0000313" key="3">
    <source>
        <dbReference type="EMBL" id="KAK1428121.1"/>
    </source>
</evidence>
<dbReference type="InterPro" id="IPR035513">
    <property type="entry name" value="Invertase/methylesterase_inhib"/>
</dbReference>
<dbReference type="SUPFAM" id="SSF101148">
    <property type="entry name" value="Plant invertase/pectin methylesterase inhibitor"/>
    <property type="match status" value="1"/>
</dbReference>
<proteinExistence type="predicted"/>
<feature type="region of interest" description="Disordered" evidence="1">
    <location>
        <begin position="149"/>
        <end position="182"/>
    </location>
</feature>
<feature type="signal peptide" evidence="2">
    <location>
        <begin position="1"/>
        <end position="24"/>
    </location>
</feature>
<evidence type="ECO:0000313" key="4">
    <source>
        <dbReference type="Proteomes" id="UP001229421"/>
    </source>
</evidence>
<keyword evidence="2" id="KW-0732">Signal</keyword>
<feature type="compositionally biased region" description="Basic and acidic residues" evidence="1">
    <location>
        <begin position="224"/>
        <end position="235"/>
    </location>
</feature>
<protein>
    <recommendedName>
        <fullName evidence="5">Pectinesterase inhibitor domain-containing protein</fullName>
    </recommendedName>
</protein>
<gene>
    <name evidence="3" type="ORF">QVD17_16949</name>
</gene>
<evidence type="ECO:0000256" key="1">
    <source>
        <dbReference type="SAM" id="MobiDB-lite"/>
    </source>
</evidence>
<dbReference type="Proteomes" id="UP001229421">
    <property type="component" value="Unassembled WGS sequence"/>
</dbReference>
<comment type="caution">
    <text evidence="3">The sequence shown here is derived from an EMBL/GenBank/DDBJ whole genome shotgun (WGS) entry which is preliminary data.</text>
</comment>
<feature type="compositionally biased region" description="Basic and acidic residues" evidence="1">
    <location>
        <begin position="261"/>
        <end position="271"/>
    </location>
</feature>
<sequence length="469" mass="50404">MKFYNHILLIISVVSLFFIVLAKGTDNSPSSSKEEEIYDEVKQAFGPAFNNAKEKFGPISSLDFEQYEEAKDAFGPIPSFDEAKEALGPAASPILEKAREALGPISPAAIEDAKEALGPASSKAKETLGPASASVIDKAREKLDSITSWITQNKEETSLEGKGTLPPSEAPSPIVSPFDPYGLLDGAKENFNSLLDSITKEKEQISSSLSDDAQKKSGPVSSIDIDKAKENEARKSLSPISNVITPSPASSSSPEGSDLSKALDEAKEKSESPSNLTKSRKELRDDDPSGSSTVSAPAPAPILPSTFKEAMDVAKEKFSSLTSYLSQNKVQISAEPETKPRSNSAFFDHDSALAIESMIKQAQSNSQLAIDEAKTLLSDPIDSSDSGNCVQKCMTSYESCSQKLKRAMEDLKARNVELLKTDIGAVEGEINVCQKCFQENTKTQSPFSDLEEATIKATRECLNVLDHSG</sequence>
<feature type="compositionally biased region" description="Low complexity" evidence="1">
    <location>
        <begin position="241"/>
        <end position="260"/>
    </location>
</feature>
<evidence type="ECO:0008006" key="5">
    <source>
        <dbReference type="Google" id="ProtNLM"/>
    </source>
</evidence>
<accession>A0AAD8KVW9</accession>